<keyword evidence="1" id="KW-0812">Transmembrane</keyword>
<keyword evidence="3" id="KW-1185">Reference proteome</keyword>
<evidence type="ECO:0000256" key="1">
    <source>
        <dbReference type="SAM" id="Phobius"/>
    </source>
</evidence>
<comment type="caution">
    <text evidence="2">The sequence shown here is derived from an EMBL/GenBank/DDBJ whole genome shotgun (WGS) entry which is preliminary data.</text>
</comment>
<dbReference type="AlphaFoldDB" id="A0A8J2YLT9"/>
<dbReference type="Pfam" id="PF14007">
    <property type="entry name" value="YtpI"/>
    <property type="match status" value="1"/>
</dbReference>
<reference evidence="2" key="1">
    <citation type="journal article" date="2014" name="Int. J. Syst. Evol. Microbiol.">
        <title>Complete genome sequence of Corynebacterium casei LMG S-19264T (=DSM 44701T), isolated from a smear-ripened cheese.</title>
        <authorList>
            <consortium name="US DOE Joint Genome Institute (JGI-PGF)"/>
            <person name="Walter F."/>
            <person name="Albersmeier A."/>
            <person name="Kalinowski J."/>
            <person name="Ruckert C."/>
        </authorList>
    </citation>
    <scope>NUCLEOTIDE SEQUENCE</scope>
    <source>
        <strain evidence="2">CGMCC 1.15371</strain>
    </source>
</reference>
<reference evidence="2" key="2">
    <citation type="submission" date="2020-09" db="EMBL/GenBank/DDBJ databases">
        <authorList>
            <person name="Sun Q."/>
            <person name="Zhou Y."/>
        </authorList>
    </citation>
    <scope>NUCLEOTIDE SEQUENCE</scope>
    <source>
        <strain evidence="2">CGMCC 1.15371</strain>
    </source>
</reference>
<name>A0A8J2YLT9_9BACL</name>
<feature type="transmembrane region" description="Helical" evidence="1">
    <location>
        <begin position="36"/>
        <end position="55"/>
    </location>
</feature>
<evidence type="ECO:0000313" key="3">
    <source>
        <dbReference type="Proteomes" id="UP000628775"/>
    </source>
</evidence>
<dbReference type="InterPro" id="IPR025618">
    <property type="entry name" value="YtpI"/>
</dbReference>
<keyword evidence="1" id="KW-0472">Membrane</keyword>
<dbReference type="RefSeq" id="WP_188697058.1">
    <property type="nucleotide sequence ID" value="NZ_BMIR01000020.1"/>
</dbReference>
<protein>
    <recommendedName>
        <fullName evidence="4">YtpI-like protein</fullName>
    </recommendedName>
</protein>
<sequence>MPTLIIFIVFSLIMLLFYWFKGWMTDAPYRKRWTFSKAKIALGCFLLFFGANRLFVSSKAITLIICILFIVYGLFIIYYSYKQYRYYTAKMLEEASQGQGINNDR</sequence>
<dbReference type="EMBL" id="BMIR01000020">
    <property type="protein sequence ID" value="GGE52087.1"/>
    <property type="molecule type" value="Genomic_DNA"/>
</dbReference>
<keyword evidence="1" id="KW-1133">Transmembrane helix</keyword>
<evidence type="ECO:0008006" key="4">
    <source>
        <dbReference type="Google" id="ProtNLM"/>
    </source>
</evidence>
<accession>A0A8J2YLT9</accession>
<proteinExistence type="predicted"/>
<gene>
    <name evidence="2" type="ORF">GCM10011391_33620</name>
</gene>
<organism evidence="2 3">
    <name type="scientific">Pullulanibacillus camelliae</name>
    <dbReference type="NCBI Taxonomy" id="1707096"/>
    <lineage>
        <taxon>Bacteria</taxon>
        <taxon>Bacillati</taxon>
        <taxon>Bacillota</taxon>
        <taxon>Bacilli</taxon>
        <taxon>Bacillales</taxon>
        <taxon>Sporolactobacillaceae</taxon>
        <taxon>Pullulanibacillus</taxon>
    </lineage>
</organism>
<feature type="transmembrane region" description="Helical" evidence="1">
    <location>
        <begin position="61"/>
        <end position="81"/>
    </location>
</feature>
<feature type="transmembrane region" description="Helical" evidence="1">
    <location>
        <begin position="6"/>
        <end position="24"/>
    </location>
</feature>
<evidence type="ECO:0000313" key="2">
    <source>
        <dbReference type="EMBL" id="GGE52087.1"/>
    </source>
</evidence>
<dbReference type="Proteomes" id="UP000628775">
    <property type="component" value="Unassembled WGS sequence"/>
</dbReference>